<evidence type="ECO:0000313" key="6">
    <source>
        <dbReference type="EMBL" id="MFB9205590.1"/>
    </source>
</evidence>
<evidence type="ECO:0000256" key="2">
    <source>
        <dbReference type="ARBA" id="ARBA00011402"/>
    </source>
</evidence>
<feature type="compositionally biased region" description="Basic and acidic residues" evidence="5">
    <location>
        <begin position="9"/>
        <end position="22"/>
    </location>
</feature>
<keyword evidence="7" id="KW-1185">Reference proteome</keyword>
<dbReference type="Proteomes" id="UP001589647">
    <property type="component" value="Unassembled WGS sequence"/>
</dbReference>
<dbReference type="GO" id="GO:0000502">
    <property type="term" value="C:proteasome complex"/>
    <property type="evidence" value="ECO:0007669"/>
    <property type="project" value="UniProtKB-KW"/>
</dbReference>
<evidence type="ECO:0000256" key="5">
    <source>
        <dbReference type="SAM" id="MobiDB-lite"/>
    </source>
</evidence>
<reference evidence="6 7" key="1">
    <citation type="submission" date="2024-09" db="EMBL/GenBank/DDBJ databases">
        <authorList>
            <person name="Sun Q."/>
            <person name="Mori K."/>
        </authorList>
    </citation>
    <scope>NUCLEOTIDE SEQUENCE [LARGE SCALE GENOMIC DNA]</scope>
    <source>
        <strain evidence="6 7">CCM 3426</strain>
    </source>
</reference>
<comment type="similarity">
    <text evidence="1">Belongs to the Bpa family.</text>
</comment>
<protein>
    <recommendedName>
        <fullName evidence="3">Bacterial proteasome activator</fullName>
    </recommendedName>
</protein>
<feature type="region of interest" description="Disordered" evidence="5">
    <location>
        <begin position="1"/>
        <end position="22"/>
    </location>
</feature>
<dbReference type="RefSeq" id="WP_189649598.1">
    <property type="nucleotide sequence ID" value="NZ_BMRC01000010.1"/>
</dbReference>
<proteinExistence type="inferred from homology"/>
<name>A0ABV5IM19_9ACTN</name>
<gene>
    <name evidence="6" type="ORF">ACFFV7_30655</name>
</gene>
<sequence>MTTTPHPASGDEQREHGLRDAVRTDIERVEEPARLLRVSTMARSLLEEAKGVHLEERARERMHRIYEQAIKEVAGSVAPELRDELERLRPTPNGGTPTEMEIRVMQGQLVGWLEGVFQGIQAGLQLQQAAARQQQLGLHAGRALARPDGLRPQGEGNYL</sequence>
<accession>A0ABV5IM19</accession>
<comment type="subunit">
    <text evidence="2">Forms a homooligomeric, either hexameric or heptameric, ring-like structure which stacks co-axially with the proteasomal alpha-rings.</text>
</comment>
<evidence type="ECO:0000256" key="1">
    <source>
        <dbReference type="ARBA" id="ARBA00006639"/>
    </source>
</evidence>
<organism evidence="6 7">
    <name type="scientific">Nonomuraea spiralis</name>
    <dbReference type="NCBI Taxonomy" id="46182"/>
    <lineage>
        <taxon>Bacteria</taxon>
        <taxon>Bacillati</taxon>
        <taxon>Actinomycetota</taxon>
        <taxon>Actinomycetes</taxon>
        <taxon>Streptosporangiales</taxon>
        <taxon>Streptosporangiaceae</taxon>
        <taxon>Nonomuraea</taxon>
    </lineage>
</organism>
<dbReference type="EMBL" id="JBHMEI010000030">
    <property type="protein sequence ID" value="MFB9205590.1"/>
    <property type="molecule type" value="Genomic_DNA"/>
</dbReference>
<dbReference type="Pfam" id="PF10759">
    <property type="entry name" value="BPA"/>
    <property type="match status" value="1"/>
</dbReference>
<dbReference type="InterPro" id="IPR019695">
    <property type="entry name" value="Proteasome_act"/>
</dbReference>
<evidence type="ECO:0000256" key="3">
    <source>
        <dbReference type="ARBA" id="ARBA00014831"/>
    </source>
</evidence>
<comment type="caution">
    <text evidence="6">The sequence shown here is derived from an EMBL/GenBank/DDBJ whole genome shotgun (WGS) entry which is preliminary data.</text>
</comment>
<evidence type="ECO:0000256" key="4">
    <source>
        <dbReference type="ARBA" id="ARBA00022942"/>
    </source>
</evidence>
<evidence type="ECO:0000313" key="7">
    <source>
        <dbReference type="Proteomes" id="UP001589647"/>
    </source>
</evidence>
<keyword evidence="4 6" id="KW-0647">Proteasome</keyword>